<dbReference type="Pfam" id="PF22236">
    <property type="entry name" value="TEBP_OB2-like"/>
    <property type="match status" value="1"/>
</dbReference>
<dbReference type="GO" id="GO:0000783">
    <property type="term" value="C:nuclear telomere cap complex"/>
    <property type="evidence" value="ECO:0007669"/>
    <property type="project" value="TreeGrafter"/>
</dbReference>
<comment type="caution">
    <text evidence="8">The sequence shown here is derived from an EMBL/GenBank/DDBJ whole genome shotgun (WGS) entry which is preliminary data.</text>
</comment>
<dbReference type="InterPro" id="IPR028389">
    <property type="entry name" value="POT1"/>
</dbReference>
<feature type="region of interest" description="Disordered" evidence="5">
    <location>
        <begin position="1"/>
        <end position="21"/>
    </location>
</feature>
<evidence type="ECO:0000313" key="8">
    <source>
        <dbReference type="EMBL" id="CAI2358908.1"/>
    </source>
</evidence>
<keyword evidence="4" id="KW-0238">DNA-binding</keyword>
<evidence type="ECO:0000256" key="2">
    <source>
        <dbReference type="ARBA" id="ARBA00022454"/>
    </source>
</evidence>
<feature type="domain" description="Telomere end-binding protein alpha subunit-like OB2" evidence="7">
    <location>
        <begin position="246"/>
        <end position="341"/>
    </location>
</feature>
<keyword evidence="2" id="KW-0158">Chromosome</keyword>
<gene>
    <name evidence="8" type="ORF">ECRASSUSDP1_LOCUS191</name>
</gene>
<dbReference type="GO" id="GO:0010521">
    <property type="term" value="F:telomerase inhibitor activity"/>
    <property type="evidence" value="ECO:0007669"/>
    <property type="project" value="TreeGrafter"/>
</dbReference>
<dbReference type="InterPro" id="IPR011564">
    <property type="entry name" value="Telomer_end-bd_POT1/Cdc13"/>
</dbReference>
<reference evidence="8" key="1">
    <citation type="submission" date="2023-07" db="EMBL/GenBank/DDBJ databases">
        <authorList>
            <consortium name="AG Swart"/>
            <person name="Singh M."/>
            <person name="Singh A."/>
            <person name="Seah K."/>
            <person name="Emmerich C."/>
        </authorList>
    </citation>
    <scope>NUCLEOTIDE SEQUENCE</scope>
    <source>
        <strain evidence="8">DP1</strain>
    </source>
</reference>
<name>A0AAD1TZE9_EUPCR</name>
<comment type="subcellular location">
    <subcellularLocation>
        <location evidence="1">Chromosome</location>
        <location evidence="1">Telomere</location>
    </subcellularLocation>
</comment>
<evidence type="ECO:0000256" key="4">
    <source>
        <dbReference type="ARBA" id="ARBA00023125"/>
    </source>
</evidence>
<dbReference type="GO" id="GO:0098505">
    <property type="term" value="F:G-rich strand telomeric DNA binding"/>
    <property type="evidence" value="ECO:0007669"/>
    <property type="project" value="TreeGrafter"/>
</dbReference>
<proteinExistence type="predicted"/>
<evidence type="ECO:0000259" key="7">
    <source>
        <dbReference type="Pfam" id="PF22236"/>
    </source>
</evidence>
<dbReference type="Proteomes" id="UP001295684">
    <property type="component" value="Unassembled WGS sequence"/>
</dbReference>
<evidence type="ECO:0000256" key="3">
    <source>
        <dbReference type="ARBA" id="ARBA00022895"/>
    </source>
</evidence>
<protein>
    <submittedName>
        <fullName evidence="8">Uncharacterized protein</fullName>
    </submittedName>
</protein>
<dbReference type="InterPro" id="IPR012340">
    <property type="entry name" value="NA-bd_OB-fold"/>
</dbReference>
<accession>A0AAD1TZE9</accession>
<evidence type="ECO:0000256" key="5">
    <source>
        <dbReference type="SAM" id="MobiDB-lite"/>
    </source>
</evidence>
<dbReference type="GO" id="GO:0032210">
    <property type="term" value="P:regulation of telomere maintenance via telomerase"/>
    <property type="evidence" value="ECO:0007669"/>
    <property type="project" value="TreeGrafter"/>
</dbReference>
<evidence type="ECO:0000259" key="6">
    <source>
        <dbReference type="Pfam" id="PF02765"/>
    </source>
</evidence>
<dbReference type="EMBL" id="CAMPGE010000182">
    <property type="protein sequence ID" value="CAI2358908.1"/>
    <property type="molecule type" value="Genomic_DNA"/>
</dbReference>
<dbReference type="InterPro" id="IPR053979">
    <property type="entry name" value="TEBP-like_OB2"/>
</dbReference>
<keyword evidence="3" id="KW-0779">Telomere</keyword>
<dbReference type="AlphaFoldDB" id="A0AAD1TZE9"/>
<evidence type="ECO:0000256" key="1">
    <source>
        <dbReference type="ARBA" id="ARBA00004574"/>
    </source>
</evidence>
<dbReference type="PANTHER" id="PTHR14513:SF0">
    <property type="entry name" value="PROTECTION OF TELOMERES PROTEIN 1"/>
    <property type="match status" value="1"/>
</dbReference>
<dbReference type="SUPFAM" id="SSF50249">
    <property type="entry name" value="Nucleic acid-binding proteins"/>
    <property type="match status" value="3"/>
</dbReference>
<dbReference type="Pfam" id="PF02765">
    <property type="entry name" value="POT1"/>
    <property type="match status" value="1"/>
</dbReference>
<feature type="domain" description="Telomeric single stranded DNA binding POT1/Cdc13" evidence="6">
    <location>
        <begin position="49"/>
        <end position="226"/>
    </location>
</feature>
<dbReference type="Gene3D" id="2.40.50.140">
    <property type="entry name" value="Nucleic acid-binding proteins"/>
    <property type="match status" value="3"/>
</dbReference>
<keyword evidence="9" id="KW-1185">Reference proteome</keyword>
<dbReference type="GO" id="GO:0016233">
    <property type="term" value="P:telomere capping"/>
    <property type="evidence" value="ECO:0007669"/>
    <property type="project" value="TreeGrafter"/>
</dbReference>
<organism evidence="8 9">
    <name type="scientific">Euplotes crassus</name>
    <dbReference type="NCBI Taxonomy" id="5936"/>
    <lineage>
        <taxon>Eukaryota</taxon>
        <taxon>Sar</taxon>
        <taxon>Alveolata</taxon>
        <taxon>Ciliophora</taxon>
        <taxon>Intramacronucleata</taxon>
        <taxon>Spirotrichea</taxon>
        <taxon>Hypotrichia</taxon>
        <taxon>Euplotida</taxon>
        <taxon>Euplotidae</taxon>
        <taxon>Moneuplotes</taxon>
    </lineage>
</organism>
<evidence type="ECO:0000313" key="9">
    <source>
        <dbReference type="Proteomes" id="UP001295684"/>
    </source>
</evidence>
<dbReference type="PANTHER" id="PTHR14513">
    <property type="entry name" value="PROTECTION OF TELOMERES 1"/>
    <property type="match status" value="1"/>
</dbReference>
<sequence length="580" mass="67972">MSNFRNFGGNQPDGEEGKEPVKILYRQICSKRKFKRGKTTQSDSESQDEHSDHDINMYTVVIDSNYPYNLKHLREMQDSSKFVCGIKVIDSSLYKEGARRNSPKFATVVVIGDRMEDMPVTRKIGDILRIQKATQKVTDTGEVRYLVDERSNWCLFSTENTENEDKTKNELIQLDDLEFDEEREDETQQNPLLNIKRFYMPYKYSGKIFNFTENEEKKVNSMRNWCSEFFAKSTIPENLLSNIKCESKEKNLLCKVMKVYEHEEEENSGNETYSVRLKDKNNILWKMKVDRIKYPELRKDDIIRIKSAKGSIIDKENVLESQPHTNIMKFMEDSLIVKNLAKKIQDTGLDVVIRDKEEPLKPLFVTNNEINPWSHLEVSSLLDLFFPKEESKAGISSKENTIQNESKRNKKNVYDRTFDSEDPGDKLGPRYLLEFDVLAYFPQNIKEFVQGLCTSCKMTYSLEKVPDYDKRRKIYNPCPKCKDQELELIYAIKFLIKDERTMNNQFAYPLYLYSHKEFNIGSFFSSVEPVNLYNDDEAHQRICSYMDILTKFNIKCRGAVVKNKGNLMLVDTQLTDLFNE</sequence>